<evidence type="ECO:0000256" key="4">
    <source>
        <dbReference type="ARBA" id="ARBA00023125"/>
    </source>
</evidence>
<protein>
    <recommendedName>
        <fullName evidence="10">C6 zinc finger protein</fullName>
    </recommendedName>
</protein>
<sequence>MIHFIPSPPPNGRQILPADEWTSTAQHPSQSCSWQLTASGNQRVKACQLEHTSETETWSVKEAPKFGLDASPASRRCDGYRPARQGTVSLHQPNQVFPGVTKVSEGRALQYFCEIAGPVMSGAVDPYFWTHVVMQFSNFEPAVRHAVISISSLYEEAQGTFEATAVVRHSNQNLALHHYNAAIHELRAMDSQEKQPIILLVCVLFICVEIMRANRKAALQHSRHGVEILKSISPDYMFSWTMEHLLPIFRRLSEFALFFGDEESDFPDIRALEGPMPQFFLTFSDAQLMLDVLFNRTAVFMRTQRNTQRAASKSPEPDETGTPPPSLLSEQAAINSLLDQWFKLYNDFMAIKPKEAPTQNSQNSKSDSDRPKMLHCFLLTRYECCCIWLNMAFDTSEAGYDRYITNFRRILKRLLWLEAEVPDPLSFNTSKHPHFIFEAGFGAMLFFLVSSCRELETRLEFLRLMPVLGLPRENLWEADVLVAAARKIIELEHDIKLDIHGRPVSSPSFVQPPGEMRVTDLWTESQMRPDSLQMDDQGVSHRTIQVVRRDSKGQTYLQSENLVVNGRMTG</sequence>
<keyword evidence="1" id="KW-0479">Metal-binding</keyword>
<evidence type="ECO:0000256" key="6">
    <source>
        <dbReference type="ARBA" id="ARBA00023242"/>
    </source>
</evidence>
<organism evidence="8 9">
    <name type="scientific">Colletotrichum salicis</name>
    <dbReference type="NCBI Taxonomy" id="1209931"/>
    <lineage>
        <taxon>Eukaryota</taxon>
        <taxon>Fungi</taxon>
        <taxon>Dikarya</taxon>
        <taxon>Ascomycota</taxon>
        <taxon>Pezizomycotina</taxon>
        <taxon>Sordariomycetes</taxon>
        <taxon>Hypocreomycetidae</taxon>
        <taxon>Glomerellales</taxon>
        <taxon>Glomerellaceae</taxon>
        <taxon>Colletotrichum</taxon>
        <taxon>Colletotrichum acutatum species complex</taxon>
    </lineage>
</organism>
<keyword evidence="9" id="KW-1185">Reference proteome</keyword>
<accession>A0A135UZ50</accession>
<evidence type="ECO:0000256" key="3">
    <source>
        <dbReference type="ARBA" id="ARBA00023015"/>
    </source>
</evidence>
<dbReference type="PANTHER" id="PTHR36206">
    <property type="entry name" value="ASPERCRYPTIN BIOSYNTHESIS CLUSTER-SPECIFIC TRANSCRIPTION REGULATOR ATNN-RELATED"/>
    <property type="match status" value="1"/>
</dbReference>
<name>A0A135UZ50_9PEZI</name>
<evidence type="ECO:0000256" key="5">
    <source>
        <dbReference type="ARBA" id="ARBA00023163"/>
    </source>
</evidence>
<comment type="caution">
    <text evidence="8">The sequence shown here is derived from an EMBL/GenBank/DDBJ whole genome shotgun (WGS) entry which is preliminary data.</text>
</comment>
<dbReference type="Proteomes" id="UP000070121">
    <property type="component" value="Unassembled WGS sequence"/>
</dbReference>
<keyword evidence="2" id="KW-0862">Zinc</keyword>
<dbReference type="GO" id="GO:0003677">
    <property type="term" value="F:DNA binding"/>
    <property type="evidence" value="ECO:0007669"/>
    <property type="project" value="UniProtKB-KW"/>
</dbReference>
<evidence type="ECO:0000313" key="8">
    <source>
        <dbReference type="EMBL" id="KXH65688.1"/>
    </source>
</evidence>
<evidence type="ECO:0000256" key="1">
    <source>
        <dbReference type="ARBA" id="ARBA00022723"/>
    </source>
</evidence>
<dbReference type="EMBL" id="JFFI01000840">
    <property type="protein sequence ID" value="KXH65688.1"/>
    <property type="molecule type" value="Genomic_DNA"/>
</dbReference>
<dbReference type="PANTHER" id="PTHR36206:SF16">
    <property type="entry name" value="TRANSCRIPTION FACTOR DOMAIN-CONTAINING PROTEIN-RELATED"/>
    <property type="match status" value="1"/>
</dbReference>
<keyword evidence="5" id="KW-0804">Transcription</keyword>
<reference evidence="8 9" key="1">
    <citation type="submission" date="2014-02" db="EMBL/GenBank/DDBJ databases">
        <title>The genome sequence of Colletotrichum salicis CBS 607.94.</title>
        <authorList>
            <person name="Baroncelli R."/>
            <person name="Thon M.R."/>
        </authorList>
    </citation>
    <scope>NUCLEOTIDE SEQUENCE [LARGE SCALE GENOMIC DNA]</scope>
    <source>
        <strain evidence="8 9">CBS 607.94</strain>
    </source>
</reference>
<evidence type="ECO:0000256" key="7">
    <source>
        <dbReference type="SAM" id="MobiDB-lite"/>
    </source>
</evidence>
<evidence type="ECO:0000256" key="2">
    <source>
        <dbReference type="ARBA" id="ARBA00022833"/>
    </source>
</evidence>
<dbReference type="OrthoDB" id="2593732at2759"/>
<evidence type="ECO:0000313" key="9">
    <source>
        <dbReference type="Proteomes" id="UP000070121"/>
    </source>
</evidence>
<keyword evidence="3" id="KW-0805">Transcription regulation</keyword>
<dbReference type="Pfam" id="PF11951">
    <property type="entry name" value="Fungal_trans_2"/>
    <property type="match status" value="1"/>
</dbReference>
<dbReference type="AlphaFoldDB" id="A0A135UZ50"/>
<evidence type="ECO:0008006" key="10">
    <source>
        <dbReference type="Google" id="ProtNLM"/>
    </source>
</evidence>
<gene>
    <name evidence="8" type="ORF">CSAL01_08104</name>
</gene>
<feature type="region of interest" description="Disordered" evidence="7">
    <location>
        <begin position="305"/>
        <end position="326"/>
    </location>
</feature>
<proteinExistence type="predicted"/>
<keyword evidence="6" id="KW-0539">Nucleus</keyword>
<dbReference type="InterPro" id="IPR021858">
    <property type="entry name" value="Fun_TF"/>
</dbReference>
<dbReference type="GO" id="GO:0046872">
    <property type="term" value="F:metal ion binding"/>
    <property type="evidence" value="ECO:0007669"/>
    <property type="project" value="UniProtKB-KW"/>
</dbReference>
<dbReference type="InterPro" id="IPR052360">
    <property type="entry name" value="Transcr_Regulatory_Proteins"/>
</dbReference>
<keyword evidence="4" id="KW-0238">DNA-binding</keyword>
<dbReference type="STRING" id="1209931.A0A135UZ50"/>